<dbReference type="OrthoDB" id="255848at2"/>
<feature type="region of interest" description="Disordered" evidence="1">
    <location>
        <begin position="224"/>
        <end position="246"/>
    </location>
</feature>
<dbReference type="InterPro" id="IPR027558">
    <property type="entry name" value="Pre_pil_HX9DG_C"/>
</dbReference>
<dbReference type="Pfam" id="PF07963">
    <property type="entry name" value="N_methyl"/>
    <property type="match status" value="1"/>
</dbReference>
<sequence length="330" mass="34965">MSRERRGFTLVELLVVIAIIGVLIALLLPAVQQAREAARRMSCTNNLKQLGLALHNHHDTFGEFPRGAGSPNGSAYGAMWSAYLLPFIEQNNIFEALTLDAEGANWGSGSGISNASITSTSTTERNVAAIETVIEAFRCPSAPLEKHVRDKSTDNWFALQRSPATYLGNCSGTLTTDSSAAGIDWTNGADLNGIFRNSKTLGFSDVTDGTSNTVAFGEAVPDLRDTGASEDRNNGSGAQKDHWHIGGDDIDVTRDMSEMLGTLGVAINSTKVAPGASGFDAYEFGYNSQHPGGAMFCLTDGSVRFLAETTDAVTRKGFGTRNGGEVVSAN</sequence>
<name>A0A2S8GIP1_9BACT</name>
<evidence type="ECO:0000313" key="5">
    <source>
        <dbReference type="Proteomes" id="UP000237819"/>
    </source>
</evidence>
<dbReference type="AlphaFoldDB" id="A0A2S8GIP1"/>
<keyword evidence="2" id="KW-0472">Membrane</keyword>
<dbReference type="InterPro" id="IPR045584">
    <property type="entry name" value="Pilin-like"/>
</dbReference>
<keyword evidence="2" id="KW-1133">Transmembrane helix</keyword>
<dbReference type="EMBL" id="PUHZ01000020">
    <property type="protein sequence ID" value="PQO44286.1"/>
    <property type="molecule type" value="Genomic_DNA"/>
</dbReference>
<evidence type="ECO:0000256" key="2">
    <source>
        <dbReference type="SAM" id="Phobius"/>
    </source>
</evidence>
<comment type="caution">
    <text evidence="4">The sequence shown here is derived from an EMBL/GenBank/DDBJ whole genome shotgun (WGS) entry which is preliminary data.</text>
</comment>
<evidence type="ECO:0000313" key="4">
    <source>
        <dbReference type="EMBL" id="PQO44286.1"/>
    </source>
</evidence>
<proteinExistence type="predicted"/>
<dbReference type="RefSeq" id="WP_105337255.1">
    <property type="nucleotide sequence ID" value="NZ_PUHZ01000020.1"/>
</dbReference>
<evidence type="ECO:0000259" key="3">
    <source>
        <dbReference type="Pfam" id="PF07596"/>
    </source>
</evidence>
<feature type="transmembrane region" description="Helical" evidence="2">
    <location>
        <begin position="7"/>
        <end position="31"/>
    </location>
</feature>
<dbReference type="InterPro" id="IPR011453">
    <property type="entry name" value="DUF1559"/>
</dbReference>
<protein>
    <submittedName>
        <fullName evidence="4">Prepilin-type cleavage/methylation domain-containing protein</fullName>
    </submittedName>
</protein>
<accession>A0A2S8GIP1</accession>
<gene>
    <name evidence="4" type="ORF">C5Y93_20200</name>
</gene>
<feature type="domain" description="DUF1559" evidence="3">
    <location>
        <begin position="32"/>
        <end position="312"/>
    </location>
</feature>
<keyword evidence="2" id="KW-0812">Transmembrane</keyword>
<dbReference type="NCBIfam" id="TIGR02532">
    <property type="entry name" value="IV_pilin_GFxxxE"/>
    <property type="match status" value="1"/>
</dbReference>
<dbReference type="PANTHER" id="PTHR30093:SF2">
    <property type="entry name" value="TYPE II SECRETION SYSTEM PROTEIN H"/>
    <property type="match status" value="1"/>
</dbReference>
<dbReference type="SUPFAM" id="SSF54523">
    <property type="entry name" value="Pili subunits"/>
    <property type="match status" value="1"/>
</dbReference>
<dbReference type="Gene3D" id="3.30.700.10">
    <property type="entry name" value="Glycoprotein, Type 4 Pilin"/>
    <property type="match status" value="1"/>
</dbReference>
<dbReference type="PANTHER" id="PTHR30093">
    <property type="entry name" value="GENERAL SECRETION PATHWAY PROTEIN G"/>
    <property type="match status" value="1"/>
</dbReference>
<dbReference type="InterPro" id="IPR012902">
    <property type="entry name" value="N_methyl_site"/>
</dbReference>
<dbReference type="Proteomes" id="UP000237819">
    <property type="component" value="Unassembled WGS sequence"/>
</dbReference>
<dbReference type="NCBIfam" id="TIGR04294">
    <property type="entry name" value="pre_pil_HX9DG"/>
    <property type="match status" value="1"/>
</dbReference>
<dbReference type="Pfam" id="PF07596">
    <property type="entry name" value="SBP_bac_10"/>
    <property type="match status" value="1"/>
</dbReference>
<organism evidence="4 5">
    <name type="scientific">Blastopirellula marina</name>
    <dbReference type="NCBI Taxonomy" id="124"/>
    <lineage>
        <taxon>Bacteria</taxon>
        <taxon>Pseudomonadati</taxon>
        <taxon>Planctomycetota</taxon>
        <taxon>Planctomycetia</taxon>
        <taxon>Pirellulales</taxon>
        <taxon>Pirellulaceae</taxon>
        <taxon>Blastopirellula</taxon>
    </lineage>
</organism>
<dbReference type="PROSITE" id="PS00409">
    <property type="entry name" value="PROKAR_NTER_METHYL"/>
    <property type="match status" value="1"/>
</dbReference>
<reference evidence="4 5" key="1">
    <citation type="submission" date="2018-02" db="EMBL/GenBank/DDBJ databases">
        <title>Comparative genomes isolates from brazilian mangrove.</title>
        <authorList>
            <person name="Araujo J.E."/>
            <person name="Taketani R.G."/>
            <person name="Silva M.C.P."/>
            <person name="Loureco M.V."/>
            <person name="Andreote F.D."/>
        </authorList>
    </citation>
    <scope>NUCLEOTIDE SEQUENCE [LARGE SCALE GENOMIC DNA]</scope>
    <source>
        <strain evidence="4 5">Nap-Phe MGV</strain>
    </source>
</reference>
<evidence type="ECO:0000256" key="1">
    <source>
        <dbReference type="SAM" id="MobiDB-lite"/>
    </source>
</evidence>